<sequence>MATTTTSPSTSTNPVAPSGPELSSLFDKTRFNSELQKYLLLVYSPIGLILCILRVFISIHMYLAASILPRMTALRSFVMEGMLLVLGIRITTDTSKAKQSKEAKVIISNHISKFDFIPFHVSLSCNTPNIGSFSFPFGAGGGECLGLINLGRNTRFSRSTFLSKLKSFLSRTEAPIVLFPEEETTNGKNGLLKFSSWPVSACNCVQPVILSSHRPLTSLALSPIPSSWFSDFFWLLFTPCTLYTIKFLPVIKRNSNESDEDLMSRIETSIASEAGLTPSLYTPSEKYELEKRLQRDLAAARATSNSSNRRYDSRMYREAERIREVLPHVPLSVIVRELGRSHGNAEVTIARLIDTYPSPSVSFNTSSSSQLNQSSSPQFNTSPHYRMSAFAEKKAQFIAEARKRYMEKHGLDQTTQQS</sequence>
<evidence type="ECO:0000313" key="5">
    <source>
        <dbReference type="EMBL" id="CAG6688761.1"/>
    </source>
</evidence>
<dbReference type="AlphaFoldDB" id="A0A8D8THI6"/>
<protein>
    <submittedName>
        <fullName evidence="5">Ancient ubiquitous protein 1</fullName>
    </submittedName>
</protein>
<accession>A0A8D8THI6</accession>
<keyword evidence="4" id="KW-1133">Transmembrane helix</keyword>
<feature type="region of interest" description="Disordered" evidence="3">
    <location>
        <begin position="361"/>
        <end position="383"/>
    </location>
</feature>
<dbReference type="GO" id="GO:0036503">
    <property type="term" value="P:ERAD pathway"/>
    <property type="evidence" value="ECO:0007669"/>
    <property type="project" value="TreeGrafter"/>
</dbReference>
<dbReference type="PANTHER" id="PTHR15486:SF96">
    <property type="entry name" value="LIPID DROPLET-REGULATING VLDL ASSEMBLY FACTOR AUP1"/>
    <property type="match status" value="1"/>
</dbReference>
<comment type="subcellular location">
    <subcellularLocation>
        <location evidence="1">Membrane</location>
    </subcellularLocation>
</comment>
<feature type="region of interest" description="Disordered" evidence="3">
    <location>
        <begin position="1"/>
        <end position="20"/>
    </location>
</feature>
<evidence type="ECO:0000256" key="3">
    <source>
        <dbReference type="SAM" id="MobiDB-lite"/>
    </source>
</evidence>
<dbReference type="EMBL" id="HBUF01288540">
    <property type="protein sequence ID" value="CAG6688761.1"/>
    <property type="molecule type" value="Transcribed_RNA"/>
</dbReference>
<feature type="transmembrane region" description="Helical" evidence="4">
    <location>
        <begin position="38"/>
        <end position="61"/>
    </location>
</feature>
<reference evidence="5" key="1">
    <citation type="submission" date="2021-05" db="EMBL/GenBank/DDBJ databases">
        <authorList>
            <person name="Alioto T."/>
            <person name="Alioto T."/>
            <person name="Gomez Garrido J."/>
        </authorList>
    </citation>
    <scope>NUCLEOTIDE SEQUENCE</scope>
</reference>
<keyword evidence="4" id="KW-0812">Transmembrane</keyword>
<dbReference type="Gene3D" id="1.10.8.10">
    <property type="entry name" value="DNA helicase RuvA subunit, C-terminal domain"/>
    <property type="match status" value="1"/>
</dbReference>
<dbReference type="PANTHER" id="PTHR15486">
    <property type="entry name" value="ANCIENT UBIQUITOUS PROTEIN"/>
    <property type="match status" value="1"/>
</dbReference>
<keyword evidence="2 4" id="KW-0472">Membrane</keyword>
<dbReference type="GO" id="GO:0005789">
    <property type="term" value="C:endoplasmic reticulum membrane"/>
    <property type="evidence" value="ECO:0007669"/>
    <property type="project" value="TreeGrafter"/>
</dbReference>
<dbReference type="SUPFAM" id="SSF69593">
    <property type="entry name" value="Glycerol-3-phosphate (1)-acyltransferase"/>
    <property type="match status" value="1"/>
</dbReference>
<organism evidence="5">
    <name type="scientific">Cacopsylla melanoneura</name>
    <dbReference type="NCBI Taxonomy" id="428564"/>
    <lineage>
        <taxon>Eukaryota</taxon>
        <taxon>Metazoa</taxon>
        <taxon>Ecdysozoa</taxon>
        <taxon>Arthropoda</taxon>
        <taxon>Hexapoda</taxon>
        <taxon>Insecta</taxon>
        <taxon>Pterygota</taxon>
        <taxon>Neoptera</taxon>
        <taxon>Paraneoptera</taxon>
        <taxon>Hemiptera</taxon>
        <taxon>Sternorrhyncha</taxon>
        <taxon>Psylloidea</taxon>
        <taxon>Psyllidae</taxon>
        <taxon>Psyllinae</taxon>
        <taxon>Cacopsylla</taxon>
    </lineage>
</organism>
<evidence type="ECO:0000256" key="4">
    <source>
        <dbReference type="SAM" id="Phobius"/>
    </source>
</evidence>
<name>A0A8D8THI6_9HEMI</name>
<evidence type="ECO:0000256" key="2">
    <source>
        <dbReference type="ARBA" id="ARBA00023136"/>
    </source>
</evidence>
<evidence type="ECO:0000256" key="1">
    <source>
        <dbReference type="ARBA" id="ARBA00004370"/>
    </source>
</evidence>
<feature type="compositionally biased region" description="Low complexity" evidence="3">
    <location>
        <begin position="1"/>
        <end position="12"/>
    </location>
</feature>
<feature type="compositionally biased region" description="Low complexity" evidence="3">
    <location>
        <begin position="361"/>
        <end position="380"/>
    </location>
</feature>
<proteinExistence type="predicted"/>